<sequence length="72" mass="8438">MLKHRGPRRQIGPRKRTGCITCKDAHVRCTEESPHCRRCERLKLDCQYAFRLMWEADDAEKGIVHGRTGVWS</sequence>
<dbReference type="Pfam" id="PF00172">
    <property type="entry name" value="Zn_clus"/>
    <property type="match status" value="1"/>
</dbReference>
<dbReference type="EMBL" id="ML978175">
    <property type="protein sequence ID" value="KAF2032131.1"/>
    <property type="molecule type" value="Genomic_DNA"/>
</dbReference>
<evidence type="ECO:0000313" key="3">
    <source>
        <dbReference type="EMBL" id="KAF2032131.1"/>
    </source>
</evidence>
<dbReference type="InterPro" id="IPR001138">
    <property type="entry name" value="Zn2Cys6_DnaBD"/>
</dbReference>
<accession>A0A9P4LM11</accession>
<keyword evidence="1" id="KW-0539">Nucleus</keyword>
<dbReference type="SMART" id="SM00066">
    <property type="entry name" value="GAL4"/>
    <property type="match status" value="1"/>
</dbReference>
<dbReference type="PROSITE" id="PS50048">
    <property type="entry name" value="ZN2_CY6_FUNGAL_2"/>
    <property type="match status" value="1"/>
</dbReference>
<dbReference type="SUPFAM" id="SSF57701">
    <property type="entry name" value="Zn2/Cys6 DNA-binding domain"/>
    <property type="match status" value="1"/>
</dbReference>
<protein>
    <recommendedName>
        <fullName evidence="2">Zn(2)-C6 fungal-type domain-containing protein</fullName>
    </recommendedName>
</protein>
<dbReference type="OrthoDB" id="415590at2759"/>
<feature type="domain" description="Zn(2)-C6 fungal-type" evidence="2">
    <location>
        <begin position="18"/>
        <end position="48"/>
    </location>
</feature>
<comment type="caution">
    <text evidence="3">The sequence shown here is derived from an EMBL/GenBank/DDBJ whole genome shotgun (WGS) entry which is preliminary data.</text>
</comment>
<proteinExistence type="predicted"/>
<dbReference type="GO" id="GO:0008270">
    <property type="term" value="F:zinc ion binding"/>
    <property type="evidence" value="ECO:0007669"/>
    <property type="project" value="InterPro"/>
</dbReference>
<dbReference type="Gene3D" id="4.10.240.10">
    <property type="entry name" value="Zn(2)-C6 fungal-type DNA-binding domain"/>
    <property type="match status" value="1"/>
</dbReference>
<dbReference type="GO" id="GO:0000981">
    <property type="term" value="F:DNA-binding transcription factor activity, RNA polymerase II-specific"/>
    <property type="evidence" value="ECO:0007669"/>
    <property type="project" value="InterPro"/>
</dbReference>
<evidence type="ECO:0000259" key="2">
    <source>
        <dbReference type="PROSITE" id="PS50048"/>
    </source>
</evidence>
<dbReference type="PROSITE" id="PS00463">
    <property type="entry name" value="ZN2_CY6_FUNGAL_1"/>
    <property type="match status" value="1"/>
</dbReference>
<dbReference type="InterPro" id="IPR036864">
    <property type="entry name" value="Zn2-C6_fun-type_DNA-bd_sf"/>
</dbReference>
<dbReference type="AlphaFoldDB" id="A0A9P4LM11"/>
<reference evidence="3" key="1">
    <citation type="journal article" date="2020" name="Stud. Mycol.">
        <title>101 Dothideomycetes genomes: a test case for predicting lifestyles and emergence of pathogens.</title>
        <authorList>
            <person name="Haridas S."/>
            <person name="Albert R."/>
            <person name="Binder M."/>
            <person name="Bloem J."/>
            <person name="Labutti K."/>
            <person name="Salamov A."/>
            <person name="Andreopoulos B."/>
            <person name="Baker S."/>
            <person name="Barry K."/>
            <person name="Bills G."/>
            <person name="Bluhm B."/>
            <person name="Cannon C."/>
            <person name="Castanera R."/>
            <person name="Culley D."/>
            <person name="Daum C."/>
            <person name="Ezra D."/>
            <person name="Gonzalez J."/>
            <person name="Henrissat B."/>
            <person name="Kuo A."/>
            <person name="Liang C."/>
            <person name="Lipzen A."/>
            <person name="Lutzoni F."/>
            <person name="Magnuson J."/>
            <person name="Mondo S."/>
            <person name="Nolan M."/>
            <person name="Ohm R."/>
            <person name="Pangilinan J."/>
            <person name="Park H.-J."/>
            <person name="Ramirez L."/>
            <person name="Alfaro M."/>
            <person name="Sun H."/>
            <person name="Tritt A."/>
            <person name="Yoshinaga Y."/>
            <person name="Zwiers L.-H."/>
            <person name="Turgeon B."/>
            <person name="Goodwin S."/>
            <person name="Spatafora J."/>
            <person name="Crous P."/>
            <person name="Grigoriev I."/>
        </authorList>
    </citation>
    <scope>NUCLEOTIDE SEQUENCE</scope>
    <source>
        <strain evidence="3">CBS 110217</strain>
    </source>
</reference>
<keyword evidence="4" id="KW-1185">Reference proteome</keyword>
<evidence type="ECO:0000313" key="4">
    <source>
        <dbReference type="Proteomes" id="UP000799777"/>
    </source>
</evidence>
<evidence type="ECO:0000256" key="1">
    <source>
        <dbReference type="ARBA" id="ARBA00023242"/>
    </source>
</evidence>
<organism evidence="3 4">
    <name type="scientific">Setomelanomma holmii</name>
    <dbReference type="NCBI Taxonomy" id="210430"/>
    <lineage>
        <taxon>Eukaryota</taxon>
        <taxon>Fungi</taxon>
        <taxon>Dikarya</taxon>
        <taxon>Ascomycota</taxon>
        <taxon>Pezizomycotina</taxon>
        <taxon>Dothideomycetes</taxon>
        <taxon>Pleosporomycetidae</taxon>
        <taxon>Pleosporales</taxon>
        <taxon>Pleosporineae</taxon>
        <taxon>Phaeosphaeriaceae</taxon>
        <taxon>Setomelanomma</taxon>
    </lineage>
</organism>
<gene>
    <name evidence="3" type="ORF">EK21DRAFT_61631</name>
</gene>
<dbReference type="Proteomes" id="UP000799777">
    <property type="component" value="Unassembled WGS sequence"/>
</dbReference>
<name>A0A9P4LM11_9PLEO</name>
<dbReference type="CDD" id="cd00067">
    <property type="entry name" value="GAL4"/>
    <property type="match status" value="1"/>
</dbReference>